<evidence type="ECO:0000256" key="6">
    <source>
        <dbReference type="ARBA" id="ARBA00022960"/>
    </source>
</evidence>
<comment type="pathway">
    <text evidence="2 12">Cell wall biogenesis; peptidoglycan biosynthesis.</text>
</comment>
<evidence type="ECO:0000256" key="3">
    <source>
        <dbReference type="ARBA" id="ARBA00022490"/>
    </source>
</evidence>
<reference evidence="14 15" key="1">
    <citation type="journal article" date="2012" name="ISME J.">
        <title>Nitrification expanded: discovery, physiology and genomics of a nitrite-oxidizing bacterium from the phylum Chloroflexi.</title>
        <authorList>
            <person name="Sorokin D.Y."/>
            <person name="Lucker S."/>
            <person name="Vejmelkova D."/>
            <person name="Kostrikina N.A."/>
            <person name="Kleerebezem R."/>
            <person name="Rijpstra W.I."/>
            <person name="Damste J.S."/>
            <person name="Le Paslier D."/>
            <person name="Muyzer G."/>
            <person name="Wagner M."/>
            <person name="van Loosdrecht M.C."/>
            <person name="Daims H."/>
        </authorList>
    </citation>
    <scope>NUCLEOTIDE SEQUENCE [LARGE SCALE GENOMIC DNA]</scope>
    <source>
        <strain evidence="15">none</strain>
    </source>
</reference>
<dbReference type="AlphaFoldDB" id="I4EEW1"/>
<dbReference type="InterPro" id="IPR001986">
    <property type="entry name" value="Enolpyruvate_Tfrase_dom"/>
</dbReference>
<dbReference type="NCBIfam" id="NF006873">
    <property type="entry name" value="PRK09369.1"/>
    <property type="match status" value="1"/>
</dbReference>
<name>I4EEW1_9BACT</name>
<dbReference type="InterPro" id="IPR013792">
    <property type="entry name" value="RNA3'P_cycl/enolpyr_Trfase_a/b"/>
</dbReference>
<dbReference type="OrthoDB" id="9803760at2"/>
<dbReference type="GO" id="GO:0051301">
    <property type="term" value="P:cell division"/>
    <property type="evidence" value="ECO:0007669"/>
    <property type="project" value="UniProtKB-KW"/>
</dbReference>
<keyword evidence="5 12" id="KW-0808">Transferase</keyword>
<dbReference type="PANTHER" id="PTHR43783">
    <property type="entry name" value="UDP-N-ACETYLGLUCOSAMINE 1-CARBOXYVINYLTRANSFERASE"/>
    <property type="match status" value="1"/>
</dbReference>
<keyword evidence="12" id="KW-0670">Pyruvate</keyword>
<feature type="binding site" evidence="12">
    <location>
        <position position="100"/>
    </location>
    <ligand>
        <name>UDP-N-acetyl-alpha-D-glucosamine</name>
        <dbReference type="ChEBI" id="CHEBI:57705"/>
    </ligand>
</feature>
<dbReference type="Gene3D" id="3.65.10.10">
    <property type="entry name" value="Enolpyruvate transferase domain"/>
    <property type="match status" value="2"/>
</dbReference>
<dbReference type="EC" id="2.5.1.7" evidence="12"/>
<comment type="caution">
    <text evidence="14">The sequence shown here is derived from an EMBL/GenBank/DDBJ whole genome shotgun (WGS) entry which is preliminary data.</text>
</comment>
<organism evidence="14 15">
    <name type="scientific">Nitrolancea hollandica Lb</name>
    <dbReference type="NCBI Taxonomy" id="1129897"/>
    <lineage>
        <taxon>Bacteria</taxon>
        <taxon>Pseudomonadati</taxon>
        <taxon>Thermomicrobiota</taxon>
        <taxon>Thermomicrobia</taxon>
        <taxon>Sphaerobacterales</taxon>
        <taxon>Sphaerobacterineae</taxon>
        <taxon>Sphaerobacteraceae</taxon>
        <taxon>Nitrolancea</taxon>
    </lineage>
</organism>
<keyword evidence="15" id="KW-1185">Reference proteome</keyword>
<evidence type="ECO:0000256" key="10">
    <source>
        <dbReference type="ARBA" id="ARBA00038367"/>
    </source>
</evidence>
<evidence type="ECO:0000256" key="9">
    <source>
        <dbReference type="ARBA" id="ARBA00023316"/>
    </source>
</evidence>
<keyword evidence="3 12" id="KW-0963">Cytoplasm</keyword>
<evidence type="ECO:0000313" key="14">
    <source>
        <dbReference type="EMBL" id="CCF83223.1"/>
    </source>
</evidence>
<feature type="binding site" evidence="12">
    <location>
        <position position="312"/>
    </location>
    <ligand>
        <name>UDP-N-acetyl-alpha-D-glucosamine</name>
        <dbReference type="ChEBI" id="CHEBI:57705"/>
    </ligand>
</feature>
<accession>I4EEW1</accession>
<comment type="subcellular location">
    <subcellularLocation>
        <location evidence="1 12">Cytoplasm</location>
    </subcellularLocation>
</comment>
<comment type="similarity">
    <text evidence="10 12">Belongs to the EPSP synthase family. MurA subfamily.</text>
</comment>
<keyword evidence="9 12" id="KW-0961">Cell wall biogenesis/degradation</keyword>
<evidence type="ECO:0000313" key="15">
    <source>
        <dbReference type="Proteomes" id="UP000004221"/>
    </source>
</evidence>
<dbReference type="SUPFAM" id="SSF55205">
    <property type="entry name" value="EPT/RTPC-like"/>
    <property type="match status" value="1"/>
</dbReference>
<evidence type="ECO:0000256" key="1">
    <source>
        <dbReference type="ARBA" id="ARBA00004496"/>
    </source>
</evidence>
<evidence type="ECO:0000259" key="13">
    <source>
        <dbReference type="Pfam" id="PF00275"/>
    </source>
</evidence>
<dbReference type="Proteomes" id="UP000004221">
    <property type="component" value="Unassembled WGS sequence"/>
</dbReference>
<proteinExistence type="inferred from homology"/>
<evidence type="ECO:0000256" key="2">
    <source>
        <dbReference type="ARBA" id="ARBA00004752"/>
    </source>
</evidence>
<feature type="binding site" evidence="12">
    <location>
        <begin position="28"/>
        <end position="29"/>
    </location>
    <ligand>
        <name>phosphoenolpyruvate</name>
        <dbReference type="ChEBI" id="CHEBI:58702"/>
    </ligand>
</feature>
<evidence type="ECO:0000256" key="12">
    <source>
        <dbReference type="HAMAP-Rule" id="MF_00111"/>
    </source>
</evidence>
<dbReference type="GO" id="GO:0008360">
    <property type="term" value="P:regulation of cell shape"/>
    <property type="evidence" value="ECO:0007669"/>
    <property type="project" value="UniProtKB-KW"/>
</dbReference>
<comment type="caution">
    <text evidence="12">Lacks conserved residue(s) required for the propagation of feature annotation.</text>
</comment>
<gene>
    <name evidence="14" type="primary">murAA</name>
    <name evidence="12" type="synonym">murA</name>
    <name evidence="14" type="ORF">NITHO_2050001</name>
</gene>
<dbReference type="HAMAP" id="MF_00111">
    <property type="entry name" value="MurA"/>
    <property type="match status" value="1"/>
</dbReference>
<dbReference type="EMBL" id="CAGS01000119">
    <property type="protein sequence ID" value="CCF83223.1"/>
    <property type="molecule type" value="Genomic_DNA"/>
</dbReference>
<dbReference type="UniPathway" id="UPA00219"/>
<evidence type="ECO:0000256" key="5">
    <source>
        <dbReference type="ARBA" id="ARBA00022679"/>
    </source>
</evidence>
<dbReference type="NCBIfam" id="TIGR01072">
    <property type="entry name" value="murA"/>
    <property type="match status" value="1"/>
</dbReference>
<keyword evidence="7 12" id="KW-0573">Peptidoglycan synthesis</keyword>
<dbReference type="GO" id="GO:0071555">
    <property type="term" value="P:cell wall organization"/>
    <property type="evidence" value="ECO:0007669"/>
    <property type="project" value="UniProtKB-KW"/>
</dbReference>
<dbReference type="RefSeq" id="WP_008476172.1">
    <property type="nucleotide sequence ID" value="NZ_CAGS01000119.1"/>
</dbReference>
<sequence>MQIVTQAKSIVARGGAPLSGRVAIDGAKNAALPAMAAALLTDEECLLDNVPVLEDVLVMVDLLRWLGAEVDFDQENRRVRIHAAKVNRYDAPAELVERMRASFLVSGPLLARFGRTTSTPPGGCKLGTRPVDVDLRGFRHMGAAVRQTDNSYEMTVNRLIGTDLYMDYPSHTGTENLLMAATLARGTTTITNAASEPEIVSLGSILLDMGARISGVGTPRIRIEGVDRLHGYRASILPDRIEAGTFAIAAAISGGEVILDHVSESDMLPLTHKLREAGAEVWWSQSSMMVRGRNELTATEIQALPFPGFPTDLQAAFAVLLTQARGESRIYERVFNDRLRYVQELKKMGAQVRVIDKQQAIISGPTRLRGSDVRALDIRSGACLVLAALVAEGETRISDTQHLRRGYQDIVGKFASLGADIRYVD</sequence>
<comment type="function">
    <text evidence="12">Cell wall formation. Adds enolpyruvyl to UDP-N-acetylglucosamine.</text>
</comment>
<evidence type="ECO:0000256" key="11">
    <source>
        <dbReference type="ARBA" id="ARBA00047527"/>
    </source>
</evidence>
<feature type="modified residue" description="2-(S-cysteinyl)pyruvic acid O-phosphothioketal" evidence="12">
    <location>
        <position position="124"/>
    </location>
</feature>
<comment type="catalytic activity">
    <reaction evidence="11 12">
        <text>phosphoenolpyruvate + UDP-N-acetyl-alpha-D-glucosamine = UDP-N-acetyl-3-O-(1-carboxyvinyl)-alpha-D-glucosamine + phosphate</text>
        <dbReference type="Rhea" id="RHEA:18681"/>
        <dbReference type="ChEBI" id="CHEBI:43474"/>
        <dbReference type="ChEBI" id="CHEBI:57705"/>
        <dbReference type="ChEBI" id="CHEBI:58702"/>
        <dbReference type="ChEBI" id="CHEBI:68483"/>
        <dbReference type="EC" id="2.5.1.7"/>
    </reaction>
</comment>
<evidence type="ECO:0000256" key="8">
    <source>
        <dbReference type="ARBA" id="ARBA00023306"/>
    </source>
</evidence>
<dbReference type="InterPro" id="IPR005750">
    <property type="entry name" value="UDP_GlcNAc_COvinyl_MurA"/>
</dbReference>
<dbReference type="PANTHER" id="PTHR43783:SF1">
    <property type="entry name" value="UDP-N-ACETYLGLUCOSAMINE 1-CARBOXYVINYLTRANSFERASE"/>
    <property type="match status" value="1"/>
</dbReference>
<keyword evidence="4 12" id="KW-0132">Cell division</keyword>
<keyword evidence="6 12" id="KW-0133">Cell shape</keyword>
<feature type="active site" description="Proton donor" evidence="12">
    <location>
        <position position="124"/>
    </location>
</feature>
<protein>
    <recommendedName>
        <fullName evidence="12">UDP-N-acetylglucosamine 1-carboxyvinyltransferase</fullName>
        <ecNumber evidence="12">2.5.1.7</ecNumber>
    </recommendedName>
    <alternativeName>
        <fullName evidence="12">Enoylpyruvate transferase</fullName>
    </alternativeName>
    <alternativeName>
        <fullName evidence="12">UDP-N-acetylglucosamine enolpyruvyl transferase</fullName>
        <shortName evidence="12">EPT</shortName>
    </alternativeName>
</protein>
<feature type="domain" description="Enolpyruvate transferase" evidence="13">
    <location>
        <begin position="13"/>
        <end position="413"/>
    </location>
</feature>
<dbReference type="InterPro" id="IPR036968">
    <property type="entry name" value="Enolpyruvate_Tfrase_sf"/>
</dbReference>
<evidence type="ECO:0000256" key="4">
    <source>
        <dbReference type="ARBA" id="ARBA00022618"/>
    </source>
</evidence>
<dbReference type="GO" id="GO:0019277">
    <property type="term" value="P:UDP-N-acetylgalactosamine biosynthetic process"/>
    <property type="evidence" value="ECO:0007669"/>
    <property type="project" value="InterPro"/>
</dbReference>
<feature type="binding site" evidence="12">
    <location>
        <position position="334"/>
    </location>
    <ligand>
        <name>UDP-N-acetyl-alpha-D-glucosamine</name>
        <dbReference type="ChEBI" id="CHEBI:57705"/>
    </ligand>
</feature>
<dbReference type="Pfam" id="PF00275">
    <property type="entry name" value="EPSP_synthase"/>
    <property type="match status" value="1"/>
</dbReference>
<dbReference type="InterPro" id="IPR050068">
    <property type="entry name" value="MurA_subfamily"/>
</dbReference>
<dbReference type="GO" id="GO:0009252">
    <property type="term" value="P:peptidoglycan biosynthetic process"/>
    <property type="evidence" value="ECO:0007669"/>
    <property type="project" value="UniProtKB-UniRule"/>
</dbReference>
<dbReference type="GO" id="GO:0005737">
    <property type="term" value="C:cytoplasm"/>
    <property type="evidence" value="ECO:0007669"/>
    <property type="project" value="UniProtKB-SubCell"/>
</dbReference>
<keyword evidence="8 12" id="KW-0131">Cell cycle</keyword>
<dbReference type="CDD" id="cd01555">
    <property type="entry name" value="UdpNAET"/>
    <property type="match status" value="1"/>
</dbReference>
<dbReference type="GO" id="GO:0008760">
    <property type="term" value="F:UDP-N-acetylglucosamine 1-carboxyvinyltransferase activity"/>
    <property type="evidence" value="ECO:0007669"/>
    <property type="project" value="UniProtKB-UniRule"/>
</dbReference>
<evidence type="ECO:0000256" key="7">
    <source>
        <dbReference type="ARBA" id="ARBA00022984"/>
    </source>
</evidence>